<sequence length="653" mass="73977">MSSEYSNENLFLTIVVPMFNAQDKMDHCLASLRELPSELSHEVIFVDDSSDDGTFQRLVAEASGEDAWSVLTTPENTGTPSAGRNLGIRESKGEWVFFLDGDDSVCPDGLASGVQRAREGGVDMVRGSVDLVHVGVRELTIDRVDPAVMSFDRVRRIATIAQAQSLTCMALIRKSLLLDKGIYFDEKIRMGEDIVFTAQALTSAVDVAYIDSSFFRYWRRQGGAESAMHSLGSREISELADSWTRVEEAFQLVGLSYIELHGLSTIGYALRQLIQHRRENISYQAFSTLSAFSVRFSVAIQRLVFPERLQLIVDSLTSGSFQDFELQIRPRLVIAGHDLKFIRDAEPELSTVFTIRYDEWPSERVHDRDASTATAVWADLVWCEWLTECAVWYSNNISPPTKMVVRVHRYELGRTYGDQINETAVSAFVAIAPHCYEDLVDRFDFSRSKVRYIPNYYRVSEYEQGTGKERLKRLAIIGIAPRRKGYLKALQVLEDLRRENGEYTLTVFGKDPLEYPWISGDPEEQAYYSACKSFIEQSDLGRFVINAGWVDTKQATKDFGFVLSTSEHEGSHVGPGEAFCAGNQGVFLPWRGVEYVYPERFVFETPSAIADHIRANQEVEHFEKLAAEGRSFMVETYDVSLFLDRVVKLWKSL</sequence>
<evidence type="ECO:0000313" key="3">
    <source>
        <dbReference type="Proteomes" id="UP000225548"/>
    </source>
</evidence>
<accession>A0A2A9E258</accession>
<dbReference type="CDD" id="cd00761">
    <property type="entry name" value="Glyco_tranf_GTA_type"/>
    <property type="match status" value="1"/>
</dbReference>
<dbReference type="PANTHER" id="PTHR43685:SF2">
    <property type="entry name" value="GLYCOSYLTRANSFERASE 2-LIKE DOMAIN-CONTAINING PROTEIN"/>
    <property type="match status" value="1"/>
</dbReference>
<dbReference type="AlphaFoldDB" id="A0A2A9E258"/>
<dbReference type="SUPFAM" id="SSF53448">
    <property type="entry name" value="Nucleotide-diphospho-sugar transferases"/>
    <property type="match status" value="1"/>
</dbReference>
<dbReference type="GO" id="GO:0016740">
    <property type="term" value="F:transferase activity"/>
    <property type="evidence" value="ECO:0007669"/>
    <property type="project" value="UniProtKB-KW"/>
</dbReference>
<proteinExistence type="predicted"/>
<dbReference type="Gene3D" id="3.40.50.2000">
    <property type="entry name" value="Glycogen Phosphorylase B"/>
    <property type="match status" value="1"/>
</dbReference>
<keyword evidence="3" id="KW-1185">Reference proteome</keyword>
<dbReference type="PANTHER" id="PTHR43685">
    <property type="entry name" value="GLYCOSYLTRANSFERASE"/>
    <property type="match status" value="1"/>
</dbReference>
<dbReference type="Pfam" id="PF00535">
    <property type="entry name" value="Glycos_transf_2"/>
    <property type="match status" value="1"/>
</dbReference>
<dbReference type="Gene3D" id="3.90.550.10">
    <property type="entry name" value="Spore Coat Polysaccharide Biosynthesis Protein SpsA, Chain A"/>
    <property type="match status" value="1"/>
</dbReference>
<dbReference type="EMBL" id="PDJG01000001">
    <property type="protein sequence ID" value="PFG32270.1"/>
    <property type="molecule type" value="Genomic_DNA"/>
</dbReference>
<keyword evidence="2" id="KW-0808">Transferase</keyword>
<dbReference type="RefSeq" id="WP_098453669.1">
    <property type="nucleotide sequence ID" value="NZ_PDJG01000001.1"/>
</dbReference>
<protein>
    <submittedName>
        <fullName evidence="2">Glycosyl transferase family 2</fullName>
    </submittedName>
</protein>
<dbReference type="Proteomes" id="UP000225548">
    <property type="component" value="Unassembled WGS sequence"/>
</dbReference>
<feature type="domain" description="Glycosyltransferase 2-like" evidence="1">
    <location>
        <begin position="13"/>
        <end position="176"/>
    </location>
</feature>
<organism evidence="2 3">
    <name type="scientific">Sanguibacter antarcticus</name>
    <dbReference type="NCBI Taxonomy" id="372484"/>
    <lineage>
        <taxon>Bacteria</taxon>
        <taxon>Bacillati</taxon>
        <taxon>Actinomycetota</taxon>
        <taxon>Actinomycetes</taxon>
        <taxon>Micrococcales</taxon>
        <taxon>Sanguibacteraceae</taxon>
        <taxon>Sanguibacter</taxon>
    </lineage>
</organism>
<reference evidence="2 3" key="1">
    <citation type="submission" date="2017-10" db="EMBL/GenBank/DDBJ databases">
        <title>Sequencing the genomes of 1000 actinobacteria strains.</title>
        <authorList>
            <person name="Klenk H.-P."/>
        </authorList>
    </citation>
    <scope>NUCLEOTIDE SEQUENCE [LARGE SCALE GENOMIC DNA]</scope>
    <source>
        <strain evidence="2 3">DSM 18966</strain>
    </source>
</reference>
<dbReference type="OrthoDB" id="6713581at2"/>
<dbReference type="SUPFAM" id="SSF53756">
    <property type="entry name" value="UDP-Glycosyltransferase/glycogen phosphorylase"/>
    <property type="match status" value="1"/>
</dbReference>
<dbReference type="InterPro" id="IPR029044">
    <property type="entry name" value="Nucleotide-diphossugar_trans"/>
</dbReference>
<evidence type="ECO:0000313" key="2">
    <source>
        <dbReference type="EMBL" id="PFG32270.1"/>
    </source>
</evidence>
<dbReference type="InterPro" id="IPR050834">
    <property type="entry name" value="Glycosyltransf_2"/>
</dbReference>
<name>A0A2A9E258_9MICO</name>
<dbReference type="InterPro" id="IPR001173">
    <property type="entry name" value="Glyco_trans_2-like"/>
</dbReference>
<comment type="caution">
    <text evidence="2">The sequence shown here is derived from an EMBL/GenBank/DDBJ whole genome shotgun (WGS) entry which is preliminary data.</text>
</comment>
<gene>
    <name evidence="2" type="ORF">ATL42_0089</name>
</gene>
<evidence type="ECO:0000259" key="1">
    <source>
        <dbReference type="Pfam" id="PF00535"/>
    </source>
</evidence>